<dbReference type="PROSITE" id="PS51471">
    <property type="entry name" value="FE2OG_OXY"/>
    <property type="match status" value="1"/>
</dbReference>
<dbReference type="PANTHER" id="PTHR24014:SF4">
    <property type="entry name" value="2-OXOGLUTARATE AND IRON-DEPENDENT OXYGENASE DOMAIN-CONTAINING PROTEIN 2"/>
    <property type="match status" value="1"/>
</dbReference>
<protein>
    <recommendedName>
        <fullName evidence="7">Fe2OG dioxygenase domain-containing protein</fullName>
    </recommendedName>
</protein>
<dbReference type="GO" id="GO:0051213">
    <property type="term" value="F:dioxygenase activity"/>
    <property type="evidence" value="ECO:0007669"/>
    <property type="project" value="UniProtKB-KW"/>
</dbReference>
<evidence type="ECO:0000313" key="9">
    <source>
        <dbReference type="Proteomes" id="UP001286313"/>
    </source>
</evidence>
<dbReference type="AlphaFoldDB" id="A0AAE1BR33"/>
<keyword evidence="3" id="KW-0847">Vitamin C</keyword>
<evidence type="ECO:0000259" key="7">
    <source>
        <dbReference type="PROSITE" id="PS51471"/>
    </source>
</evidence>
<feature type="domain" description="Fe2OG dioxygenase" evidence="7">
    <location>
        <begin position="205"/>
        <end position="299"/>
    </location>
</feature>
<dbReference type="InterPro" id="IPR005123">
    <property type="entry name" value="Oxoglu/Fe-dep_dioxygenase_dom"/>
</dbReference>
<keyword evidence="6" id="KW-0408">Iron</keyword>
<dbReference type="GO" id="GO:0031418">
    <property type="term" value="F:L-ascorbic acid binding"/>
    <property type="evidence" value="ECO:0007669"/>
    <property type="project" value="UniProtKB-KW"/>
</dbReference>
<accession>A0AAE1BR33</accession>
<keyword evidence="4" id="KW-0223">Dioxygenase</keyword>
<dbReference type="PANTHER" id="PTHR24014">
    <property type="entry name" value="2-OXOGLUTARATE AND IRON-DEPENDENT OXYGENASE DOMAIN-CONTAINING PROTEIN 2"/>
    <property type="match status" value="1"/>
</dbReference>
<proteinExistence type="predicted"/>
<name>A0AAE1BR33_PETCI</name>
<gene>
    <name evidence="8" type="ORF">Pcinc_038186</name>
</gene>
<dbReference type="GO" id="GO:0005506">
    <property type="term" value="F:iron ion binding"/>
    <property type="evidence" value="ECO:0007669"/>
    <property type="project" value="InterPro"/>
</dbReference>
<keyword evidence="9" id="KW-1185">Reference proteome</keyword>
<comment type="caution">
    <text evidence="8">The sequence shown here is derived from an EMBL/GenBank/DDBJ whole genome shotgun (WGS) entry which is preliminary data.</text>
</comment>
<comment type="cofactor">
    <cofactor evidence="1">
        <name>L-ascorbate</name>
        <dbReference type="ChEBI" id="CHEBI:38290"/>
    </cofactor>
</comment>
<evidence type="ECO:0000256" key="1">
    <source>
        <dbReference type="ARBA" id="ARBA00001961"/>
    </source>
</evidence>
<evidence type="ECO:0000256" key="3">
    <source>
        <dbReference type="ARBA" id="ARBA00022896"/>
    </source>
</evidence>
<dbReference type="Gene3D" id="2.60.120.620">
    <property type="entry name" value="q2cbj1_9rhob like domain"/>
    <property type="match status" value="1"/>
</dbReference>
<dbReference type="GO" id="GO:0016705">
    <property type="term" value="F:oxidoreductase activity, acting on paired donors, with incorporation or reduction of molecular oxygen"/>
    <property type="evidence" value="ECO:0007669"/>
    <property type="project" value="InterPro"/>
</dbReference>
<keyword evidence="2" id="KW-0479">Metal-binding</keyword>
<dbReference type="InterPro" id="IPR006620">
    <property type="entry name" value="Pro_4_hyd_alph"/>
</dbReference>
<reference evidence="8" key="1">
    <citation type="submission" date="2023-10" db="EMBL/GenBank/DDBJ databases">
        <title>Genome assemblies of two species of porcelain crab, Petrolisthes cinctipes and Petrolisthes manimaculis (Anomura: Porcellanidae).</title>
        <authorList>
            <person name="Angst P."/>
        </authorList>
    </citation>
    <scope>NUCLEOTIDE SEQUENCE</scope>
    <source>
        <strain evidence="8">PB745_01</strain>
        <tissue evidence="8">Gill</tissue>
    </source>
</reference>
<dbReference type="Proteomes" id="UP001286313">
    <property type="component" value="Unassembled WGS sequence"/>
</dbReference>
<evidence type="ECO:0000256" key="2">
    <source>
        <dbReference type="ARBA" id="ARBA00022723"/>
    </source>
</evidence>
<dbReference type="SMART" id="SM00702">
    <property type="entry name" value="P4Hc"/>
    <property type="match status" value="1"/>
</dbReference>
<evidence type="ECO:0000313" key="8">
    <source>
        <dbReference type="EMBL" id="KAK3855412.1"/>
    </source>
</evidence>
<dbReference type="Pfam" id="PF25238">
    <property type="entry name" value="OGFOD2-like"/>
    <property type="match status" value="1"/>
</dbReference>
<evidence type="ECO:0000256" key="6">
    <source>
        <dbReference type="ARBA" id="ARBA00023004"/>
    </source>
</evidence>
<organism evidence="8 9">
    <name type="scientific">Petrolisthes cinctipes</name>
    <name type="common">Flat porcelain crab</name>
    <dbReference type="NCBI Taxonomy" id="88211"/>
    <lineage>
        <taxon>Eukaryota</taxon>
        <taxon>Metazoa</taxon>
        <taxon>Ecdysozoa</taxon>
        <taxon>Arthropoda</taxon>
        <taxon>Crustacea</taxon>
        <taxon>Multicrustacea</taxon>
        <taxon>Malacostraca</taxon>
        <taxon>Eumalacostraca</taxon>
        <taxon>Eucarida</taxon>
        <taxon>Decapoda</taxon>
        <taxon>Pleocyemata</taxon>
        <taxon>Anomura</taxon>
        <taxon>Galatheoidea</taxon>
        <taxon>Porcellanidae</taxon>
        <taxon>Petrolisthes</taxon>
    </lineage>
</organism>
<sequence>MFRTQYCVCRCFFTHNYFIKEFDLHVNFSDRTQLIKEYSEVLTSRGCGDPEQLIPQLEQEYKRRRNLHDESWERRQLLAREYKPLHPHLYTLQASFLDPKFVELTQVVAKELGQTGEGLTKHLKDHHQRIYSFPVFTPQFCHALVEELANYEQSPLPKARPNTMNAYGIKLDELGFDEFVTRLRSDYLTPLTRLLYPDWGGGQLDSHKAFIVTYREGQDVDLAYHYDNAEVTLNVALNGDYHDGELYFGAMRTEEDPKTRRLGYTHHLARGLLHRGQQRHGALPITEGVRYNLIIWLRSSSIRNRQCPMCCLEPELEAVRQGCGDGFTITNTDVCSAL</sequence>
<evidence type="ECO:0000256" key="5">
    <source>
        <dbReference type="ARBA" id="ARBA00023002"/>
    </source>
</evidence>
<keyword evidence="5" id="KW-0560">Oxidoreductase</keyword>
<evidence type="ECO:0000256" key="4">
    <source>
        <dbReference type="ARBA" id="ARBA00022964"/>
    </source>
</evidence>
<dbReference type="EMBL" id="JAWQEG010006229">
    <property type="protein sequence ID" value="KAK3855412.1"/>
    <property type="molecule type" value="Genomic_DNA"/>
</dbReference>